<accession>A0AA39P8L2</accession>
<feature type="transmembrane region" description="Helical" evidence="1">
    <location>
        <begin position="151"/>
        <end position="172"/>
    </location>
</feature>
<reference evidence="2" key="1">
    <citation type="submission" date="2023-06" db="EMBL/GenBank/DDBJ databases">
        <authorList>
            <consortium name="Lawrence Berkeley National Laboratory"/>
            <person name="Ahrendt S."/>
            <person name="Sahu N."/>
            <person name="Indic B."/>
            <person name="Wong-Bajracharya J."/>
            <person name="Merenyi Z."/>
            <person name="Ke H.-M."/>
            <person name="Monk M."/>
            <person name="Kocsube S."/>
            <person name="Drula E."/>
            <person name="Lipzen A."/>
            <person name="Balint B."/>
            <person name="Henrissat B."/>
            <person name="Andreopoulos B."/>
            <person name="Martin F.M."/>
            <person name="Harder C.B."/>
            <person name="Rigling D."/>
            <person name="Ford K.L."/>
            <person name="Foster G.D."/>
            <person name="Pangilinan J."/>
            <person name="Papanicolaou A."/>
            <person name="Barry K."/>
            <person name="LaButti K."/>
            <person name="Viragh M."/>
            <person name="Koriabine M."/>
            <person name="Yan M."/>
            <person name="Riley R."/>
            <person name="Champramary S."/>
            <person name="Plett K.L."/>
            <person name="Tsai I.J."/>
            <person name="Slot J."/>
            <person name="Sipos G."/>
            <person name="Plett J."/>
            <person name="Nagy L.G."/>
            <person name="Grigoriev I.V."/>
        </authorList>
    </citation>
    <scope>NUCLEOTIDE SEQUENCE</scope>
    <source>
        <strain evidence="2">ICMP 16352</strain>
    </source>
</reference>
<sequence length="407" mass="44237">MYRIFNRFSWLCLGYALYNRGGAPRSAIPTVLSLPYHFHFSSINMQADLPPDVTSTYVTSVLAILDNDINRVILAADLLGLYSGILAAALWTIFMQKSRPVAVALIAIIVVVYIMTVASFSIDWLTVRSALVGRENIVTQVARIEETESTMIIATGIMAALSTLLVDSIMIWRCWLVWGQRWQIVLLPSLCLAAGIVCKIVITKQRYLYYADVSVLLSVYAGLVLATTLLCALLVIYRILTVARGTDGGGNGPRTYRHVIEVFIESSALYAVSLIVYVACIACNVGLTYVDAIAGFTRGIAPTLLLGRVAAGHARPDDSWKGSVITSSLHFGQDNVRSSFQDNSVVPGLSGSEDEFEAQPGNPRKVEHSCMGLREDAEQGGSVATKNLSCLGLAEDDPEARIVKAIH</sequence>
<gene>
    <name evidence="2" type="ORF">IW261DRAFT_1478338</name>
</gene>
<protein>
    <submittedName>
        <fullName evidence="2">Uncharacterized protein</fullName>
    </submittedName>
</protein>
<evidence type="ECO:0000313" key="3">
    <source>
        <dbReference type="Proteomes" id="UP001175227"/>
    </source>
</evidence>
<feature type="transmembrane region" description="Helical" evidence="1">
    <location>
        <begin position="101"/>
        <end position="122"/>
    </location>
</feature>
<feature type="transmembrane region" description="Helical" evidence="1">
    <location>
        <begin position="214"/>
        <end position="237"/>
    </location>
</feature>
<dbReference type="AlphaFoldDB" id="A0AA39P8L2"/>
<keyword evidence="1" id="KW-0812">Transmembrane</keyword>
<keyword evidence="1" id="KW-0472">Membrane</keyword>
<comment type="caution">
    <text evidence="2">The sequence shown here is derived from an EMBL/GenBank/DDBJ whole genome shotgun (WGS) entry which is preliminary data.</text>
</comment>
<evidence type="ECO:0000256" key="1">
    <source>
        <dbReference type="SAM" id="Phobius"/>
    </source>
</evidence>
<dbReference type="Proteomes" id="UP001175227">
    <property type="component" value="Unassembled WGS sequence"/>
</dbReference>
<dbReference type="EMBL" id="JAUEPR010000011">
    <property type="protein sequence ID" value="KAK0479611.1"/>
    <property type="molecule type" value="Genomic_DNA"/>
</dbReference>
<evidence type="ECO:0000313" key="2">
    <source>
        <dbReference type="EMBL" id="KAK0479611.1"/>
    </source>
</evidence>
<organism evidence="2 3">
    <name type="scientific">Armillaria novae-zelandiae</name>
    <dbReference type="NCBI Taxonomy" id="153914"/>
    <lineage>
        <taxon>Eukaryota</taxon>
        <taxon>Fungi</taxon>
        <taxon>Dikarya</taxon>
        <taxon>Basidiomycota</taxon>
        <taxon>Agaricomycotina</taxon>
        <taxon>Agaricomycetes</taxon>
        <taxon>Agaricomycetidae</taxon>
        <taxon>Agaricales</taxon>
        <taxon>Marasmiineae</taxon>
        <taxon>Physalacriaceae</taxon>
        <taxon>Armillaria</taxon>
    </lineage>
</organism>
<feature type="transmembrane region" description="Helical" evidence="1">
    <location>
        <begin position="72"/>
        <end position="94"/>
    </location>
</feature>
<feature type="transmembrane region" description="Helical" evidence="1">
    <location>
        <begin position="184"/>
        <end position="202"/>
    </location>
</feature>
<keyword evidence="1" id="KW-1133">Transmembrane helix</keyword>
<proteinExistence type="predicted"/>
<name>A0AA39P8L2_9AGAR</name>
<feature type="transmembrane region" description="Helical" evidence="1">
    <location>
        <begin position="258"/>
        <end position="279"/>
    </location>
</feature>
<keyword evidence="3" id="KW-1185">Reference proteome</keyword>